<evidence type="ECO:0000313" key="2">
    <source>
        <dbReference type="Proteomes" id="UP001165064"/>
    </source>
</evidence>
<sequence>MFASSGTVAKGYLFGVPPPQQGPVLPLFHQRHPSYQSFTNYQQPSAAAPPPSSQPQQSYQQQQQQYGAGYSNYYNPIQASSVPRNDYYVAQQQVPPPPAASQQQQVVQLPPLPPPSSSYMQQQPVQPPLQPIHQQPLPQAQSQPQQKQHHQHQEQPQEQATGGVSSVLDYDMDQMVRFVCWLCYGLMKRSDNPPESFHDTVKSVLAATRLPKSSLVLALLYLSDKMAKQVVAVMDDAEVFQNLIISLVLANKFNDDNTFRNKSWSDATGLSVSLINKLEKEWLCSISWRLHYDTGYQCIEECWDTWCKKFNVNKSALSESISPDMYPAASTSPVVGYHSPSTSLFSERSQQYSPVNTPLNSSPWFEDYHVVPVQCGL</sequence>
<proteinExistence type="predicted"/>
<keyword evidence="2" id="KW-1185">Reference proteome</keyword>
<accession>A0ACB5TWD3</accession>
<organism evidence="1 2">
    <name type="scientific">Ambrosiozyma monospora</name>
    <name type="common">Yeast</name>
    <name type="synonym">Endomycopsis monosporus</name>
    <dbReference type="NCBI Taxonomy" id="43982"/>
    <lineage>
        <taxon>Eukaryota</taxon>
        <taxon>Fungi</taxon>
        <taxon>Dikarya</taxon>
        <taxon>Ascomycota</taxon>
        <taxon>Saccharomycotina</taxon>
        <taxon>Pichiomycetes</taxon>
        <taxon>Pichiales</taxon>
        <taxon>Pichiaceae</taxon>
        <taxon>Ambrosiozyma</taxon>
    </lineage>
</organism>
<protein>
    <submittedName>
        <fullName evidence="1">Unnamed protein product</fullName>
    </submittedName>
</protein>
<gene>
    <name evidence="1" type="ORF">Amon02_000988200</name>
</gene>
<dbReference type="EMBL" id="BSXS01009617">
    <property type="protein sequence ID" value="GME96035.1"/>
    <property type="molecule type" value="Genomic_DNA"/>
</dbReference>
<reference evidence="1" key="1">
    <citation type="submission" date="2023-04" db="EMBL/GenBank/DDBJ databases">
        <title>Ambrosiozyma monospora NBRC 10751.</title>
        <authorList>
            <person name="Ichikawa N."/>
            <person name="Sato H."/>
            <person name="Tonouchi N."/>
        </authorList>
    </citation>
    <scope>NUCLEOTIDE SEQUENCE</scope>
    <source>
        <strain evidence="1">NBRC 10751</strain>
    </source>
</reference>
<name>A0ACB5TWD3_AMBMO</name>
<dbReference type="Proteomes" id="UP001165064">
    <property type="component" value="Unassembled WGS sequence"/>
</dbReference>
<comment type="caution">
    <text evidence="1">The sequence shown here is derived from an EMBL/GenBank/DDBJ whole genome shotgun (WGS) entry which is preliminary data.</text>
</comment>
<evidence type="ECO:0000313" key="1">
    <source>
        <dbReference type="EMBL" id="GME96035.1"/>
    </source>
</evidence>